<gene>
    <name evidence="1" type="ORF">GCM10017653_30450</name>
</gene>
<comment type="caution">
    <text evidence="1">The sequence shown here is derived from an EMBL/GenBank/DDBJ whole genome shotgun (WGS) entry which is preliminary data.</text>
</comment>
<organism evidence="1 2">
    <name type="scientific">Ancylobacter defluvii</name>
    <dbReference type="NCBI Taxonomy" id="1282440"/>
    <lineage>
        <taxon>Bacteria</taxon>
        <taxon>Pseudomonadati</taxon>
        <taxon>Pseudomonadota</taxon>
        <taxon>Alphaproteobacteria</taxon>
        <taxon>Hyphomicrobiales</taxon>
        <taxon>Xanthobacteraceae</taxon>
        <taxon>Ancylobacter</taxon>
    </lineage>
</organism>
<reference evidence="1" key="2">
    <citation type="submission" date="2023-01" db="EMBL/GenBank/DDBJ databases">
        <authorList>
            <person name="Sun Q."/>
            <person name="Evtushenko L."/>
        </authorList>
    </citation>
    <scope>NUCLEOTIDE SEQUENCE</scope>
    <source>
        <strain evidence="1">VKM B-2789</strain>
    </source>
</reference>
<accession>A0A9W6JW45</accession>
<protein>
    <submittedName>
        <fullName evidence="1">Uncharacterized protein</fullName>
    </submittedName>
</protein>
<keyword evidence="2" id="KW-1185">Reference proteome</keyword>
<name>A0A9W6JW45_9HYPH</name>
<dbReference type="Pfam" id="PF20089">
    <property type="entry name" value="DUF6481"/>
    <property type="match status" value="1"/>
</dbReference>
<proteinExistence type="predicted"/>
<sequence length="100" mass="10972">MKINDTFEDRRRTAEASKARLLAKLKEMPKADDPAVIARNEARKAEKEARLAAKIARQEAAAAEKLANQIAAAERAAALEADAKAKRDARYAARKERAGK</sequence>
<dbReference type="AlphaFoldDB" id="A0A9W6JW45"/>
<reference evidence="1" key="1">
    <citation type="journal article" date="2014" name="Int. J. Syst. Evol. Microbiol.">
        <title>Complete genome sequence of Corynebacterium casei LMG S-19264T (=DSM 44701T), isolated from a smear-ripened cheese.</title>
        <authorList>
            <consortium name="US DOE Joint Genome Institute (JGI-PGF)"/>
            <person name="Walter F."/>
            <person name="Albersmeier A."/>
            <person name="Kalinowski J."/>
            <person name="Ruckert C."/>
        </authorList>
    </citation>
    <scope>NUCLEOTIDE SEQUENCE</scope>
    <source>
        <strain evidence="1">VKM B-2789</strain>
    </source>
</reference>
<dbReference type="Proteomes" id="UP001143330">
    <property type="component" value="Unassembled WGS sequence"/>
</dbReference>
<dbReference type="RefSeq" id="WP_213364819.1">
    <property type="nucleotide sequence ID" value="NZ_BSFM01000014.1"/>
</dbReference>
<evidence type="ECO:0000313" key="2">
    <source>
        <dbReference type="Proteomes" id="UP001143330"/>
    </source>
</evidence>
<dbReference type="InterPro" id="IPR045510">
    <property type="entry name" value="DUF6481"/>
</dbReference>
<dbReference type="EMBL" id="BSFM01000014">
    <property type="protein sequence ID" value="GLK84975.1"/>
    <property type="molecule type" value="Genomic_DNA"/>
</dbReference>
<evidence type="ECO:0000313" key="1">
    <source>
        <dbReference type="EMBL" id="GLK84975.1"/>
    </source>
</evidence>